<protein>
    <submittedName>
        <fullName evidence="1">Uncharacterized protein</fullName>
    </submittedName>
</protein>
<evidence type="ECO:0000313" key="2">
    <source>
        <dbReference type="Proteomes" id="UP001165960"/>
    </source>
</evidence>
<name>A0ACC2U3P3_9FUNG</name>
<gene>
    <name evidence="1" type="ORF">DSO57_1018532</name>
</gene>
<sequence>MTNCEIEALRAREGKSVEIMARWRDDNKVLPKKINSLEAKLLKALSQEGQDNGRMDWLGLDLSQSLYQLHIKYKPGKKLVTAVTLSRLYVASITGDNGLDPEWPMLYLLLKNLIQRPQFCDYFQAKGQ</sequence>
<evidence type="ECO:0000313" key="1">
    <source>
        <dbReference type="EMBL" id="KAJ9081062.1"/>
    </source>
</evidence>
<dbReference type="Proteomes" id="UP001165960">
    <property type="component" value="Unassembled WGS sequence"/>
</dbReference>
<reference evidence="1" key="1">
    <citation type="submission" date="2022-04" db="EMBL/GenBank/DDBJ databases">
        <title>Genome of the entomopathogenic fungus Entomophthora muscae.</title>
        <authorList>
            <person name="Elya C."/>
            <person name="Lovett B.R."/>
            <person name="Lee E."/>
            <person name="Macias A.M."/>
            <person name="Hajek A.E."/>
            <person name="De Bivort B.L."/>
            <person name="Kasson M.T."/>
            <person name="De Fine Licht H.H."/>
            <person name="Stajich J.E."/>
        </authorList>
    </citation>
    <scope>NUCLEOTIDE SEQUENCE</scope>
    <source>
        <strain evidence="1">Berkeley</strain>
    </source>
</reference>
<comment type="caution">
    <text evidence="1">The sequence shown here is derived from an EMBL/GenBank/DDBJ whole genome shotgun (WGS) entry which is preliminary data.</text>
</comment>
<proteinExistence type="predicted"/>
<accession>A0ACC2U3P3</accession>
<keyword evidence="2" id="KW-1185">Reference proteome</keyword>
<organism evidence="1 2">
    <name type="scientific">Entomophthora muscae</name>
    <dbReference type="NCBI Taxonomy" id="34485"/>
    <lineage>
        <taxon>Eukaryota</taxon>
        <taxon>Fungi</taxon>
        <taxon>Fungi incertae sedis</taxon>
        <taxon>Zoopagomycota</taxon>
        <taxon>Entomophthoromycotina</taxon>
        <taxon>Entomophthoromycetes</taxon>
        <taxon>Entomophthorales</taxon>
        <taxon>Entomophthoraceae</taxon>
        <taxon>Entomophthora</taxon>
    </lineage>
</organism>
<dbReference type="EMBL" id="QTSX02001501">
    <property type="protein sequence ID" value="KAJ9081062.1"/>
    <property type="molecule type" value="Genomic_DNA"/>
</dbReference>